<evidence type="ECO:0000256" key="3">
    <source>
        <dbReference type="ARBA" id="ARBA00022741"/>
    </source>
</evidence>
<organism evidence="6 7">
    <name type="scientific">Lingula anatina</name>
    <name type="common">Brachiopod</name>
    <name type="synonym">Lingula unguis</name>
    <dbReference type="NCBI Taxonomy" id="7574"/>
    <lineage>
        <taxon>Eukaryota</taxon>
        <taxon>Metazoa</taxon>
        <taxon>Spiralia</taxon>
        <taxon>Lophotrochozoa</taxon>
        <taxon>Brachiopoda</taxon>
        <taxon>Linguliformea</taxon>
        <taxon>Lingulata</taxon>
        <taxon>Lingulida</taxon>
        <taxon>Linguloidea</taxon>
        <taxon>Lingulidae</taxon>
        <taxon>Lingula</taxon>
    </lineage>
</organism>
<dbReference type="Gene3D" id="3.40.50.300">
    <property type="entry name" value="P-loop containing nucleotide triphosphate hydrolases"/>
    <property type="match status" value="1"/>
</dbReference>
<dbReference type="SMART" id="SM00369">
    <property type="entry name" value="LRR_TYP"/>
    <property type="match status" value="5"/>
</dbReference>
<feature type="domain" description="CARD" evidence="4">
    <location>
        <begin position="883"/>
        <end position="971"/>
    </location>
</feature>
<dbReference type="GO" id="GO:0042981">
    <property type="term" value="P:regulation of apoptotic process"/>
    <property type="evidence" value="ECO:0007669"/>
    <property type="project" value="InterPro"/>
</dbReference>
<evidence type="ECO:0000256" key="2">
    <source>
        <dbReference type="ARBA" id="ARBA00022737"/>
    </source>
</evidence>
<dbReference type="AlphaFoldDB" id="A0A1S3I5L0"/>
<dbReference type="PANTHER" id="PTHR48051:SF54">
    <property type="entry name" value="LEUCINE-RICH REPEAT-CONTAINING PROTEIN"/>
    <property type="match status" value="1"/>
</dbReference>
<dbReference type="PANTHER" id="PTHR48051">
    <property type="match status" value="1"/>
</dbReference>
<dbReference type="SUPFAM" id="SSF52540">
    <property type="entry name" value="P-loop containing nucleoside triphosphate hydrolases"/>
    <property type="match status" value="1"/>
</dbReference>
<sequence>MAGRKFVEVGREGLDLLCELELTPQSETPNIVKEWNCLHFNDAHIDSLPESIDRCIHARVIETACNRLSCLPQSIFNMPQLIKLDLSLNAFNSFPIVLSGMTRLQSLNLSYNHLSELPMQISGMTGLKDFNIGFNNFTTFPTALLNMSKLETLTITGNMLSNIPVEIKDMTGLRKFLLFCNCFTMFPIALCGMASLERLYLGNLKGLQGHHNHISYIPADIVSMTGLESLDLESNKVTHLSPQIRNMKSLLELNVKGNPLVQPPEHVADRGLDAIKRYFEALTTTKGILSSRIQVNLLGETAAGKTSLSHTLQRGNPTLTTVADRTRVVEQGTWVYDQGIVFNINDFGGHDMYKIAHPIFMSKHSLALITFDLSEYDPARYQFYIGNWIDKVQEKLPGIKMAIVGTHIDQVSAYSAKCSFSIIKKQLEYHRQRKQKWYQSQIKSIEKKILNTDGTQTSILKAYEDKKSKLMALQDQVIVIHHGMFVVSSKTSEGIEELRNYLTTVAKERAVILPEMWVDAATMVCNKKYEGSENTLGWDKIQDLILQSAPTLWKERRPSKKELDLATYDILSFLADRGDIIWFDSSPTLKKVVFHKQEVLANILKAVLNHDSDAVRLNLQQSMSISEPKAKKIHADIFSRGIISREAMDCLCEPFRLLTTEADVMVELMQKLELCYQVQEDPLVPSSISFHFTWLFMLERQPELDEKWPGKVPPGTTQLTLQIYFPFSCPEGIYEKLSVRQHKYLGLLKTKRIDWKDGVYAELQECQTHISRQESRRHPASSTSDSIITIAVRGTDLSKMWSVFTCAHDDLMDIIKEECPGVCYDKYLVCPHCTSENCEDPTLFPGEILDQTYLSGGVSKPKQVPCVNTGVSIPTDLVYPPHLTMGWQEVVKKNKNKLKQNITEPCLFDLIDVLIHEGILSDRESEWIKTSDEKNAVFLDFLTMKPDKAFDILCQFFVEHGQYDLLKLIKY</sequence>
<evidence type="ECO:0000313" key="7">
    <source>
        <dbReference type="RefSeq" id="XP_013393542.1"/>
    </source>
</evidence>
<dbReference type="PROSITE" id="PS50209">
    <property type="entry name" value="CARD"/>
    <property type="match status" value="1"/>
</dbReference>
<protein>
    <submittedName>
        <fullName evidence="7">Malignant fibrous histiocytoma-amplified sequence 1-like</fullName>
    </submittedName>
</protein>
<dbReference type="GO" id="GO:0005737">
    <property type="term" value="C:cytoplasm"/>
    <property type="evidence" value="ECO:0007669"/>
    <property type="project" value="TreeGrafter"/>
</dbReference>
<dbReference type="InterPro" id="IPR001611">
    <property type="entry name" value="Leu-rich_rpt"/>
</dbReference>
<dbReference type="Gene3D" id="3.80.10.10">
    <property type="entry name" value="Ribonuclease Inhibitor"/>
    <property type="match status" value="2"/>
</dbReference>
<dbReference type="GeneID" id="106161203"/>
<dbReference type="InterPro" id="IPR057263">
    <property type="entry name" value="COR-B"/>
</dbReference>
<dbReference type="STRING" id="7574.A0A1S3I5L0"/>
<dbReference type="Pfam" id="PF08477">
    <property type="entry name" value="Roc"/>
    <property type="match status" value="1"/>
</dbReference>
<dbReference type="GO" id="GO:0009966">
    <property type="term" value="P:regulation of signal transduction"/>
    <property type="evidence" value="ECO:0007669"/>
    <property type="project" value="UniProtKB-ARBA"/>
</dbReference>
<dbReference type="OrthoDB" id="676979at2759"/>
<dbReference type="Proteomes" id="UP000085678">
    <property type="component" value="Unplaced"/>
</dbReference>
<dbReference type="SUPFAM" id="SSF47986">
    <property type="entry name" value="DEATH domain"/>
    <property type="match status" value="1"/>
</dbReference>
<dbReference type="Pfam" id="PF00619">
    <property type="entry name" value="CARD"/>
    <property type="match status" value="1"/>
</dbReference>
<dbReference type="KEGG" id="lak:106161203"/>
<dbReference type="PROSITE" id="PS51450">
    <property type="entry name" value="LRR"/>
    <property type="match status" value="1"/>
</dbReference>
<dbReference type="InterPro" id="IPR001315">
    <property type="entry name" value="CARD"/>
</dbReference>
<dbReference type="Pfam" id="PF13855">
    <property type="entry name" value="LRR_8"/>
    <property type="match status" value="1"/>
</dbReference>
<proteinExistence type="predicted"/>
<keyword evidence="6" id="KW-1185">Reference proteome</keyword>
<dbReference type="CDD" id="cd01671">
    <property type="entry name" value="CARD"/>
    <property type="match status" value="1"/>
</dbReference>
<keyword evidence="2" id="KW-0677">Repeat</keyword>
<reference evidence="7" key="1">
    <citation type="submission" date="2025-08" db="UniProtKB">
        <authorList>
            <consortium name="RefSeq"/>
        </authorList>
    </citation>
    <scope>IDENTIFICATION</scope>
    <source>
        <tissue evidence="7">Gonads</tissue>
    </source>
</reference>
<keyword evidence="3" id="KW-0547">Nucleotide-binding</keyword>
<dbReference type="Gene3D" id="1.10.533.10">
    <property type="entry name" value="Death Domain, Fas"/>
    <property type="match status" value="1"/>
</dbReference>
<evidence type="ECO:0000259" key="5">
    <source>
        <dbReference type="PROSITE" id="PS51424"/>
    </source>
</evidence>
<dbReference type="InterPro" id="IPR020859">
    <property type="entry name" value="ROC"/>
</dbReference>
<dbReference type="InterPro" id="IPR011029">
    <property type="entry name" value="DEATH-like_dom_sf"/>
</dbReference>
<dbReference type="InParanoid" id="A0A1S3I5L0"/>
<accession>A0A1S3I5L0</accession>
<dbReference type="GO" id="GO:0000166">
    <property type="term" value="F:nucleotide binding"/>
    <property type="evidence" value="ECO:0007669"/>
    <property type="project" value="UniProtKB-KW"/>
</dbReference>
<keyword evidence="1" id="KW-0433">Leucine-rich repeat</keyword>
<dbReference type="InterPro" id="IPR003591">
    <property type="entry name" value="Leu-rich_rpt_typical-subtyp"/>
</dbReference>
<name>A0A1S3I5L0_LINAN</name>
<dbReference type="Pfam" id="PF25497">
    <property type="entry name" value="COR-B"/>
    <property type="match status" value="1"/>
</dbReference>
<evidence type="ECO:0000313" key="6">
    <source>
        <dbReference type="Proteomes" id="UP000085678"/>
    </source>
</evidence>
<evidence type="ECO:0000256" key="1">
    <source>
        <dbReference type="ARBA" id="ARBA00022614"/>
    </source>
</evidence>
<dbReference type="RefSeq" id="XP_013393542.1">
    <property type="nucleotide sequence ID" value="XM_013538088.1"/>
</dbReference>
<feature type="domain" description="Roc" evidence="5">
    <location>
        <begin position="286"/>
        <end position="509"/>
    </location>
</feature>
<gene>
    <name evidence="7" type="primary">LOC106161203</name>
</gene>
<dbReference type="SUPFAM" id="SSF52058">
    <property type="entry name" value="L domain-like"/>
    <property type="match status" value="1"/>
</dbReference>
<dbReference type="InterPro" id="IPR050216">
    <property type="entry name" value="LRR_domain-containing"/>
</dbReference>
<dbReference type="InterPro" id="IPR027417">
    <property type="entry name" value="P-loop_NTPase"/>
</dbReference>
<evidence type="ECO:0000259" key="4">
    <source>
        <dbReference type="PROSITE" id="PS50209"/>
    </source>
</evidence>
<dbReference type="PROSITE" id="PS51424">
    <property type="entry name" value="ROC"/>
    <property type="match status" value="1"/>
</dbReference>
<dbReference type="InterPro" id="IPR032675">
    <property type="entry name" value="LRR_dom_sf"/>
</dbReference>